<evidence type="ECO:0000256" key="1">
    <source>
        <dbReference type="SAM" id="MobiDB-lite"/>
    </source>
</evidence>
<dbReference type="Proteomes" id="UP001175000">
    <property type="component" value="Unassembled WGS sequence"/>
</dbReference>
<sequence length="258" mass="28709">MGRSADEVFDIFRRIVNALKGRGAISDFASANGGSLNGGSQSSIGSNFSSQVSNGSADGTFTAIEELINDHIKHMRGRRRRERGGAEYINRLGELLSIVQTEKMKITARDSERDAAIVEVYHNMRDLFGKIAVTKPSPMSDDTLLSFMYSGFCNQLMDLQQSFLACMGTTNYSPEPEPEPEYEPEPRPLPPPPPPPRLEPTPTTWTEPVLTPPPPPKPRLAPEPKPNPKIRQQPTEKLYRKRVHTPSPFSLAYLRPPL</sequence>
<accession>A0AA40BZA6</accession>
<gene>
    <name evidence="2" type="ORF">B0T14DRAFT_495871</name>
</gene>
<evidence type="ECO:0000313" key="3">
    <source>
        <dbReference type="Proteomes" id="UP001175000"/>
    </source>
</evidence>
<protein>
    <submittedName>
        <fullName evidence="2">Uncharacterized protein</fullName>
    </submittedName>
</protein>
<feature type="region of interest" description="Disordered" evidence="1">
    <location>
        <begin position="170"/>
        <end position="244"/>
    </location>
</feature>
<feature type="compositionally biased region" description="Pro residues" evidence="1">
    <location>
        <begin position="187"/>
        <end position="199"/>
    </location>
</feature>
<reference evidence="2" key="1">
    <citation type="submission" date="2023-06" db="EMBL/GenBank/DDBJ databases">
        <title>Genome-scale phylogeny and comparative genomics of the fungal order Sordariales.</title>
        <authorList>
            <consortium name="Lawrence Berkeley National Laboratory"/>
            <person name="Hensen N."/>
            <person name="Bonometti L."/>
            <person name="Westerberg I."/>
            <person name="Brannstrom I.O."/>
            <person name="Guillou S."/>
            <person name="Cros-Aarteil S."/>
            <person name="Calhoun S."/>
            <person name="Haridas S."/>
            <person name="Kuo A."/>
            <person name="Mondo S."/>
            <person name="Pangilinan J."/>
            <person name="Riley R."/>
            <person name="Labutti K."/>
            <person name="Andreopoulos B."/>
            <person name="Lipzen A."/>
            <person name="Chen C."/>
            <person name="Yanf M."/>
            <person name="Daum C."/>
            <person name="Ng V."/>
            <person name="Clum A."/>
            <person name="Steindorff A."/>
            <person name="Ohm R."/>
            <person name="Martin F."/>
            <person name="Silar P."/>
            <person name="Natvig D."/>
            <person name="Lalanne C."/>
            <person name="Gautier V."/>
            <person name="Ament-Velasquez S.L."/>
            <person name="Kruys A."/>
            <person name="Hutchinson M.I."/>
            <person name="Powell A.J."/>
            <person name="Barry K."/>
            <person name="Miller A.N."/>
            <person name="Grigoriev I.V."/>
            <person name="Debuchy R."/>
            <person name="Gladieux P."/>
            <person name="Thoren M.H."/>
            <person name="Johannesson H."/>
        </authorList>
    </citation>
    <scope>NUCLEOTIDE SEQUENCE</scope>
    <source>
        <strain evidence="2">CBS 606.72</strain>
    </source>
</reference>
<dbReference type="EMBL" id="JAULSU010000004">
    <property type="protein sequence ID" value="KAK0619025.1"/>
    <property type="molecule type" value="Genomic_DNA"/>
</dbReference>
<evidence type="ECO:0000313" key="2">
    <source>
        <dbReference type="EMBL" id="KAK0619025.1"/>
    </source>
</evidence>
<feature type="compositionally biased region" description="Pro residues" evidence="1">
    <location>
        <begin position="210"/>
        <end position="227"/>
    </location>
</feature>
<proteinExistence type="predicted"/>
<keyword evidence="3" id="KW-1185">Reference proteome</keyword>
<comment type="caution">
    <text evidence="2">The sequence shown here is derived from an EMBL/GenBank/DDBJ whole genome shotgun (WGS) entry which is preliminary data.</text>
</comment>
<organism evidence="2 3">
    <name type="scientific">Immersiella caudata</name>
    <dbReference type="NCBI Taxonomy" id="314043"/>
    <lineage>
        <taxon>Eukaryota</taxon>
        <taxon>Fungi</taxon>
        <taxon>Dikarya</taxon>
        <taxon>Ascomycota</taxon>
        <taxon>Pezizomycotina</taxon>
        <taxon>Sordariomycetes</taxon>
        <taxon>Sordariomycetidae</taxon>
        <taxon>Sordariales</taxon>
        <taxon>Lasiosphaeriaceae</taxon>
        <taxon>Immersiella</taxon>
    </lineage>
</organism>
<dbReference type="AlphaFoldDB" id="A0AA40BZA6"/>
<feature type="compositionally biased region" description="Low complexity" evidence="1">
    <location>
        <begin position="200"/>
        <end position="209"/>
    </location>
</feature>
<name>A0AA40BZA6_9PEZI</name>